<organism evidence="2 3">
    <name type="scientific">Hominilimicola fabiformis</name>
    <dbReference type="NCBI Taxonomy" id="2885356"/>
    <lineage>
        <taxon>Bacteria</taxon>
        <taxon>Bacillati</taxon>
        <taxon>Bacillota</taxon>
        <taxon>Clostridia</taxon>
        <taxon>Eubacteriales</taxon>
        <taxon>Oscillospiraceae</taxon>
        <taxon>Hominilimicola</taxon>
    </lineage>
</organism>
<dbReference type="Gene3D" id="3.40.710.10">
    <property type="entry name" value="DD-peptidase/beta-lactamase superfamily"/>
    <property type="match status" value="1"/>
</dbReference>
<dbReference type="EMBL" id="JAJEQM010000027">
    <property type="protein sequence ID" value="MCC2211797.1"/>
    <property type="molecule type" value="Genomic_DNA"/>
</dbReference>
<protein>
    <submittedName>
        <fullName evidence="2">Beta-lactamase family protein</fullName>
    </submittedName>
</protein>
<name>A0AAE3E0U4_9FIRM</name>
<accession>A0AAE3E0U4</accession>
<dbReference type="Proteomes" id="UP001198242">
    <property type="component" value="Unassembled WGS sequence"/>
</dbReference>
<proteinExistence type="predicted"/>
<dbReference type="InterPro" id="IPR050789">
    <property type="entry name" value="Diverse_Enzym_Activities"/>
</dbReference>
<dbReference type="Pfam" id="PF00144">
    <property type="entry name" value="Beta-lactamase"/>
    <property type="match status" value="1"/>
</dbReference>
<evidence type="ECO:0000313" key="2">
    <source>
        <dbReference type="EMBL" id="MCC2211797.1"/>
    </source>
</evidence>
<dbReference type="InterPro" id="IPR012338">
    <property type="entry name" value="Beta-lactam/transpept-like"/>
</dbReference>
<feature type="domain" description="Beta-lactamase-related" evidence="1">
    <location>
        <begin position="18"/>
        <end position="369"/>
    </location>
</feature>
<gene>
    <name evidence="2" type="ORF">LKE05_13510</name>
</gene>
<reference evidence="2 3" key="1">
    <citation type="submission" date="2021-10" db="EMBL/GenBank/DDBJ databases">
        <title>Anaerobic single-cell dispensing facilitates the cultivation of human gut bacteria.</title>
        <authorList>
            <person name="Afrizal A."/>
        </authorList>
    </citation>
    <scope>NUCLEOTIDE SEQUENCE [LARGE SCALE GENOMIC DNA]</scope>
    <source>
        <strain evidence="2 3">CLA-AA-H232</strain>
    </source>
</reference>
<dbReference type="AlphaFoldDB" id="A0AAE3E0U4"/>
<dbReference type="SUPFAM" id="SSF56601">
    <property type="entry name" value="beta-lactamase/transpeptidase-like"/>
    <property type="match status" value="1"/>
</dbReference>
<dbReference type="RefSeq" id="WP_308457182.1">
    <property type="nucleotide sequence ID" value="NZ_JAJEQM010000027.1"/>
</dbReference>
<comment type="caution">
    <text evidence="2">The sequence shown here is derived from an EMBL/GenBank/DDBJ whole genome shotgun (WGS) entry which is preliminary data.</text>
</comment>
<evidence type="ECO:0000313" key="3">
    <source>
        <dbReference type="Proteomes" id="UP001198242"/>
    </source>
</evidence>
<dbReference type="PANTHER" id="PTHR43283">
    <property type="entry name" value="BETA-LACTAMASE-RELATED"/>
    <property type="match status" value="1"/>
</dbReference>
<dbReference type="PANTHER" id="PTHR43283:SF3">
    <property type="entry name" value="BETA-LACTAMASE FAMILY PROTEIN (AFU_ORTHOLOGUE AFUA_5G07500)"/>
    <property type="match status" value="1"/>
</dbReference>
<sequence length="384" mass="43387">MNFEYMKNFMDSLTEWIIPGNSVVIYKDGKKVFEYSSGYSDLEKKIKKTGEEQLYIYSCSKVATVTAALQLYEQGKFLLSDPLYEYLPEFKKMYVKDGDRIKAAENPITIRDLFTMTAGLSYATNTPAFEKARKLTDGKMDTRTVIKCLAEEPLLFEPGARWNYSLCHDVLAVLAEVVSGMRFSEYMKKNIFEPLDMNNSYYHTPNDVIISPQYIYEIQDTKNIVELQQKEHTTGVVKRAYGNELVFGENYDSGGAGIITTVDDYAKFAAALANSGTGLNNNRILSSATVKLMKTNQLNEAQRKTMNWRRLRGYGYGLGVRTLIDKAESGSNSSIGEIGWGGAAGATIIADTEEKVALFYAHHMLNPQEEYYQPRLRNVLYSCL</sequence>
<evidence type="ECO:0000259" key="1">
    <source>
        <dbReference type="Pfam" id="PF00144"/>
    </source>
</evidence>
<dbReference type="InterPro" id="IPR001466">
    <property type="entry name" value="Beta-lactam-related"/>
</dbReference>
<keyword evidence="3" id="KW-1185">Reference proteome</keyword>